<dbReference type="InterPro" id="IPR051313">
    <property type="entry name" value="Bact_iron-sidero_bind"/>
</dbReference>
<evidence type="ECO:0000256" key="4">
    <source>
        <dbReference type="ARBA" id="ARBA00022729"/>
    </source>
</evidence>
<keyword evidence="4 5" id="KW-0732">Signal</keyword>
<evidence type="ECO:0000256" key="3">
    <source>
        <dbReference type="ARBA" id="ARBA00022448"/>
    </source>
</evidence>
<evidence type="ECO:0000256" key="1">
    <source>
        <dbReference type="ARBA" id="ARBA00004196"/>
    </source>
</evidence>
<dbReference type="InterPro" id="IPR002491">
    <property type="entry name" value="ABC_transptr_periplasmic_BD"/>
</dbReference>
<accession>A0A3G9JUN5</accession>
<dbReference type="CDD" id="cd01146">
    <property type="entry name" value="FhuD"/>
    <property type="match status" value="1"/>
</dbReference>
<evidence type="ECO:0000256" key="2">
    <source>
        <dbReference type="ARBA" id="ARBA00008814"/>
    </source>
</evidence>
<keyword evidence="8" id="KW-1185">Reference proteome</keyword>
<dbReference type="Pfam" id="PF01497">
    <property type="entry name" value="Peripla_BP_2"/>
    <property type="match status" value="1"/>
</dbReference>
<dbReference type="FunCoup" id="A0A3G9JUN5">
    <property type="interactions" value="101"/>
</dbReference>
<sequence length="330" mass="35771">MKKVLTSALLGALVLTGCTSSPTSSKASTDAYPMTITHALGKTVIKNKPQRVAAVGWENGDTPLALNIAPVGISRSNYGKETKHHLHSWADEAFKKLKVNKPNVYDDTDGFDYEAIADSHPDVILAAYSGMSKEDYQKLSKIAPVIPYKTKAWSTSWRAQTIENATPLGKKKEAQALIKKTEALIAKKTAQYPKLKNKTAAFLSLSTANLSSFYIYLNNDPRAAYLKDLGFTTPKSIHKLANGSKDFSITVSSEKANQLSDVDLIVTYGKKSDLKALQKDALIGQIPAIKAGHVVFIEPSSDLAAGATPSILSIPYNLDHYLKAMNKALS</sequence>
<dbReference type="Gene3D" id="3.40.50.1980">
    <property type="entry name" value="Nitrogenase molybdenum iron protein domain"/>
    <property type="match status" value="2"/>
</dbReference>
<comment type="similarity">
    <text evidence="2">Belongs to the bacterial solute-binding protein 8 family.</text>
</comment>
<evidence type="ECO:0000313" key="7">
    <source>
        <dbReference type="EMBL" id="BBH26614.1"/>
    </source>
</evidence>
<comment type="subcellular location">
    <subcellularLocation>
        <location evidence="1">Cell envelope</location>
    </subcellularLocation>
</comment>
<dbReference type="PROSITE" id="PS51257">
    <property type="entry name" value="PROKAR_LIPOPROTEIN"/>
    <property type="match status" value="1"/>
</dbReference>
<dbReference type="GO" id="GO:1901678">
    <property type="term" value="P:iron coordination entity transport"/>
    <property type="evidence" value="ECO:0007669"/>
    <property type="project" value="UniProtKB-ARBA"/>
</dbReference>
<dbReference type="EMBL" id="AP019309">
    <property type="protein sequence ID" value="BBH26614.1"/>
    <property type="molecule type" value="Genomic_DNA"/>
</dbReference>
<dbReference type="InParanoid" id="A0A3G9JUN5"/>
<proteinExistence type="inferred from homology"/>
<dbReference type="GO" id="GO:0030288">
    <property type="term" value="C:outer membrane-bounded periplasmic space"/>
    <property type="evidence" value="ECO:0007669"/>
    <property type="project" value="TreeGrafter"/>
</dbReference>
<evidence type="ECO:0000256" key="5">
    <source>
        <dbReference type="SAM" id="SignalP"/>
    </source>
</evidence>
<dbReference type="PROSITE" id="PS50983">
    <property type="entry name" value="FE_B12_PBP"/>
    <property type="match status" value="1"/>
</dbReference>
<dbReference type="Proteomes" id="UP000268059">
    <property type="component" value="Chromosome"/>
</dbReference>
<dbReference type="SUPFAM" id="SSF53807">
    <property type="entry name" value="Helical backbone' metal receptor"/>
    <property type="match status" value="1"/>
</dbReference>
<evidence type="ECO:0000259" key="6">
    <source>
        <dbReference type="PROSITE" id="PS50983"/>
    </source>
</evidence>
<evidence type="ECO:0000313" key="8">
    <source>
        <dbReference type="Proteomes" id="UP000268059"/>
    </source>
</evidence>
<feature type="signal peptide" evidence="5">
    <location>
        <begin position="1"/>
        <end position="27"/>
    </location>
</feature>
<reference evidence="7 8" key="1">
    <citation type="submission" date="2018-11" db="EMBL/GenBank/DDBJ databases">
        <title>Novel Erysipelotrichaceae bacterium isolated from small intestine of a swine.</title>
        <authorList>
            <person name="Kim J.S."/>
            <person name="Choe H."/>
            <person name="Lee Y.R."/>
            <person name="Kim K.M."/>
            <person name="Park D.S."/>
        </authorList>
    </citation>
    <scope>NUCLEOTIDE SEQUENCE [LARGE SCALE GENOMIC DNA]</scope>
    <source>
        <strain evidence="7 8">SG0102</strain>
    </source>
</reference>
<dbReference type="PANTHER" id="PTHR30532:SF24">
    <property type="entry name" value="FERRIC ENTEROBACTIN-BINDING PERIPLASMIC PROTEIN FEPB"/>
    <property type="match status" value="1"/>
</dbReference>
<gene>
    <name evidence="7" type="ORF">SG0102_15480</name>
</gene>
<dbReference type="PANTHER" id="PTHR30532">
    <property type="entry name" value="IRON III DICITRATE-BINDING PERIPLASMIC PROTEIN"/>
    <property type="match status" value="1"/>
</dbReference>
<protein>
    <submittedName>
        <fullName evidence="7">Periplasmic binding protein</fullName>
    </submittedName>
</protein>
<feature type="chain" id="PRO_5017940816" evidence="5">
    <location>
        <begin position="28"/>
        <end position="330"/>
    </location>
</feature>
<feature type="domain" description="Fe/B12 periplasmic-binding" evidence="6">
    <location>
        <begin position="51"/>
        <end position="329"/>
    </location>
</feature>
<organism evidence="7 8">
    <name type="scientific">Intestinibaculum porci</name>
    <dbReference type="NCBI Taxonomy" id="2487118"/>
    <lineage>
        <taxon>Bacteria</taxon>
        <taxon>Bacillati</taxon>
        <taxon>Bacillota</taxon>
        <taxon>Erysipelotrichia</taxon>
        <taxon>Erysipelotrichales</taxon>
        <taxon>Erysipelotrichaceae</taxon>
        <taxon>Intestinibaculum</taxon>
    </lineage>
</organism>
<dbReference type="RefSeq" id="WP_125119457.1">
    <property type="nucleotide sequence ID" value="NZ_AP019309.1"/>
</dbReference>
<dbReference type="AlphaFoldDB" id="A0A3G9JUN5"/>
<dbReference type="OrthoDB" id="1846031at2"/>
<keyword evidence="3" id="KW-0813">Transport</keyword>
<name>A0A3G9JUN5_9FIRM</name>
<dbReference type="KEGG" id="ebm:SG0102_15480"/>